<evidence type="ECO:0000256" key="8">
    <source>
        <dbReference type="ARBA" id="ARBA00022801"/>
    </source>
</evidence>
<name>A0A417YI62_9BACI</name>
<dbReference type="InterPro" id="IPR000787">
    <property type="entry name" value="Peptidase_M29"/>
</dbReference>
<dbReference type="InterPro" id="IPR052170">
    <property type="entry name" value="M29_Exopeptidase"/>
</dbReference>
<reference evidence="10 11" key="1">
    <citation type="journal article" date="2007" name="Int. J. Syst. Evol. Microbiol.">
        <title>Oceanobacillus profundus sp. nov., isolated from a deep-sea sediment core.</title>
        <authorList>
            <person name="Kim Y.G."/>
            <person name="Choi D.H."/>
            <person name="Hyun S."/>
            <person name="Cho B.C."/>
        </authorList>
    </citation>
    <scope>NUCLEOTIDE SEQUENCE [LARGE SCALE GENOMIC DNA]</scope>
    <source>
        <strain evidence="10 11">DSM 18246</strain>
    </source>
</reference>
<dbReference type="GO" id="GO:0046872">
    <property type="term" value="F:metal ion binding"/>
    <property type="evidence" value="ECO:0007669"/>
    <property type="project" value="UniProtKB-KW"/>
</dbReference>
<dbReference type="InterPro" id="IPR035097">
    <property type="entry name" value="M29_N-terminal"/>
</dbReference>
<dbReference type="EMBL" id="QWEH01000005">
    <property type="protein sequence ID" value="RHW32572.1"/>
    <property type="molecule type" value="Genomic_DNA"/>
</dbReference>
<evidence type="ECO:0000313" key="10">
    <source>
        <dbReference type="EMBL" id="RHW32572.1"/>
    </source>
</evidence>
<comment type="cofactor">
    <cofactor evidence="2">
        <name>Mg(2+)</name>
        <dbReference type="ChEBI" id="CHEBI:18420"/>
    </cofactor>
</comment>
<dbReference type="OrthoDB" id="9803993at2"/>
<evidence type="ECO:0000256" key="4">
    <source>
        <dbReference type="ARBA" id="ARBA00008236"/>
    </source>
</evidence>
<evidence type="ECO:0000256" key="3">
    <source>
        <dbReference type="ARBA" id="ARBA00001947"/>
    </source>
</evidence>
<comment type="caution">
    <text evidence="10">The sequence shown here is derived from an EMBL/GenBank/DDBJ whole genome shotgun (WGS) entry which is preliminary data.</text>
</comment>
<evidence type="ECO:0000256" key="1">
    <source>
        <dbReference type="ARBA" id="ARBA00001941"/>
    </source>
</evidence>
<accession>A0A417YI62</accession>
<dbReference type="RefSeq" id="WP_118889206.1">
    <property type="nucleotide sequence ID" value="NZ_PHUT01000005.1"/>
</dbReference>
<keyword evidence="6" id="KW-0645">Protease</keyword>
<dbReference type="GO" id="GO:0006508">
    <property type="term" value="P:proteolysis"/>
    <property type="evidence" value="ECO:0007669"/>
    <property type="project" value="UniProtKB-KW"/>
</dbReference>
<organism evidence="10 11">
    <name type="scientific">Oceanobacillus profundus</name>
    <dbReference type="NCBI Taxonomy" id="372463"/>
    <lineage>
        <taxon>Bacteria</taxon>
        <taxon>Bacillati</taxon>
        <taxon>Bacillota</taxon>
        <taxon>Bacilli</taxon>
        <taxon>Bacillales</taxon>
        <taxon>Bacillaceae</taxon>
        <taxon>Oceanobacillus</taxon>
    </lineage>
</organism>
<evidence type="ECO:0000256" key="9">
    <source>
        <dbReference type="ARBA" id="ARBA00023049"/>
    </source>
</evidence>
<dbReference type="Pfam" id="PF02073">
    <property type="entry name" value="Peptidase_M29"/>
    <property type="match status" value="1"/>
</dbReference>
<evidence type="ECO:0000256" key="7">
    <source>
        <dbReference type="ARBA" id="ARBA00022723"/>
    </source>
</evidence>
<evidence type="ECO:0000256" key="6">
    <source>
        <dbReference type="ARBA" id="ARBA00022670"/>
    </source>
</evidence>
<dbReference type="GO" id="GO:0004177">
    <property type="term" value="F:aminopeptidase activity"/>
    <property type="evidence" value="ECO:0007669"/>
    <property type="project" value="UniProtKB-KW"/>
</dbReference>
<gene>
    <name evidence="10" type="ORF">D1B32_09585</name>
</gene>
<dbReference type="Gene3D" id="3.40.1830.10">
    <property type="entry name" value="Thermophilic metalloprotease (M29)"/>
    <property type="match status" value="1"/>
</dbReference>
<keyword evidence="8" id="KW-0378">Hydrolase</keyword>
<evidence type="ECO:0000256" key="5">
    <source>
        <dbReference type="ARBA" id="ARBA00022438"/>
    </source>
</evidence>
<keyword evidence="9" id="KW-0482">Metalloprotease</keyword>
<keyword evidence="11" id="KW-1185">Reference proteome</keyword>
<proteinExistence type="inferred from homology"/>
<keyword evidence="5 10" id="KW-0031">Aminopeptidase</keyword>
<dbReference type="PANTHER" id="PTHR34448:SF1">
    <property type="entry name" value="BLL6088 PROTEIN"/>
    <property type="match status" value="1"/>
</dbReference>
<dbReference type="PANTHER" id="PTHR34448">
    <property type="entry name" value="AMINOPEPTIDASE"/>
    <property type="match status" value="1"/>
</dbReference>
<dbReference type="AlphaFoldDB" id="A0A417YI62"/>
<comment type="similarity">
    <text evidence="4">Belongs to the peptidase M29 family.</text>
</comment>
<evidence type="ECO:0000313" key="11">
    <source>
        <dbReference type="Proteomes" id="UP000285456"/>
    </source>
</evidence>
<comment type="cofactor">
    <cofactor evidence="1">
        <name>Co(2+)</name>
        <dbReference type="ChEBI" id="CHEBI:48828"/>
    </cofactor>
</comment>
<keyword evidence="7" id="KW-0479">Metal-binding</keyword>
<comment type="cofactor">
    <cofactor evidence="3">
        <name>Zn(2+)</name>
        <dbReference type="ChEBI" id="CHEBI:29105"/>
    </cofactor>
</comment>
<protein>
    <submittedName>
        <fullName evidence="10">Aminopeptidase</fullName>
    </submittedName>
</protein>
<sequence>MLSTVQQKEIIQRLITSNHIQKGNKVMIDVQGEVNNFVNEIIKEIYNRGALPYLRTYKTKHIKELIMGSSEESLKLWLDQELYRLKNMDVYIGIKSHENLYEFEDIPKDKLSLYNRRFLNPYQHAYLMKENWTLLQYPTYGMAQLAKIGSTELVDTYYKASTFNYEKLKRDVIPLQRLMNNTNTVEIKSPNTNLTFSMKRIGNYLCDCKYNIPDGEIFSAPIKETVEGYIHFNCITSLNGELLEDVFLEFKNGKVISFKSRNQDTLHRIISTDEGSQYIGEFGIGLNPYIKKPLNNLLFDEKMFGSLHLALGQAFPMAYNGNESSIHVDFILNQQKEYGGGELFFDGELIRKDGLFIPEELQQLNYLMEGEN</sequence>
<evidence type="ECO:0000256" key="2">
    <source>
        <dbReference type="ARBA" id="ARBA00001946"/>
    </source>
</evidence>
<dbReference type="Proteomes" id="UP000285456">
    <property type="component" value="Unassembled WGS sequence"/>
</dbReference>
<dbReference type="SUPFAM" id="SSF144052">
    <property type="entry name" value="Thermophilic metalloprotease-like"/>
    <property type="match status" value="1"/>
</dbReference>
<dbReference type="GO" id="GO:0008237">
    <property type="term" value="F:metallopeptidase activity"/>
    <property type="evidence" value="ECO:0007669"/>
    <property type="project" value="UniProtKB-KW"/>
</dbReference>